<dbReference type="InterPro" id="IPR014942">
    <property type="entry name" value="AbiEii"/>
</dbReference>
<dbReference type="RefSeq" id="WP_166338485.1">
    <property type="nucleotide sequence ID" value="NZ_WPCR01000002.1"/>
</dbReference>
<evidence type="ECO:0000313" key="2">
    <source>
        <dbReference type="Proteomes" id="UP000636394"/>
    </source>
</evidence>
<keyword evidence="2" id="KW-1185">Reference proteome</keyword>
<sequence length="272" mass="30167">MKKPNSKRNLDLAIRRLGDGDEAYLRNRAVIANAVVGQMLSGAVIKGGSSLKMRFGDVSTRATTDLDVARSEDMESFSATFARSLADGWEGFTGRLVERPKAAPKNVPPQYVMQPYEVKLSYLGRSWCTVIFEVGHDEIGDADESEYVLPKEASTMLESMGFPKLAPVSLMPLHYQIAQKLHGASEPGSQRAHDLVDLQLIVRYGEVDLSLVRTTCERLFSYRKMQSWPPIVVPNEGWDGAYAEAAESLDVLQSVSEAVQWANCFINEIANY</sequence>
<protein>
    <recommendedName>
        <fullName evidence="3">Nucleotidyl transferase AbiEii/AbiGii toxin family protein</fullName>
    </recommendedName>
</protein>
<reference evidence="1 2" key="1">
    <citation type="submission" date="2019-11" db="EMBL/GenBank/DDBJ databases">
        <title>Eggerthellaceae novel genus isolated from the rectal contents of marmort.</title>
        <authorList>
            <person name="Zhang G."/>
        </authorList>
    </citation>
    <scope>NUCLEOTIDE SEQUENCE [LARGE SCALE GENOMIC DNA]</scope>
    <source>
        <strain evidence="2">zg-886</strain>
    </source>
</reference>
<evidence type="ECO:0008006" key="3">
    <source>
        <dbReference type="Google" id="ProtNLM"/>
    </source>
</evidence>
<dbReference type="Pfam" id="PF08843">
    <property type="entry name" value="AbiEii"/>
    <property type="match status" value="1"/>
</dbReference>
<accession>A0ABX0IG06</accession>
<dbReference type="Proteomes" id="UP000636394">
    <property type="component" value="Unassembled WGS sequence"/>
</dbReference>
<evidence type="ECO:0000313" key="1">
    <source>
        <dbReference type="EMBL" id="NHM13550.1"/>
    </source>
</evidence>
<name>A0ABX0IG06_9ACTN</name>
<organism evidence="1 2">
    <name type="scientific">Xiamenia xianingshaonis</name>
    <dbReference type="NCBI Taxonomy" id="2682776"/>
    <lineage>
        <taxon>Bacteria</taxon>
        <taxon>Bacillati</taxon>
        <taxon>Actinomycetota</taxon>
        <taxon>Coriobacteriia</taxon>
        <taxon>Eggerthellales</taxon>
        <taxon>Eggerthellaceae</taxon>
        <taxon>Xiamenia</taxon>
    </lineage>
</organism>
<comment type="caution">
    <text evidence="1">The sequence shown here is derived from an EMBL/GenBank/DDBJ whole genome shotgun (WGS) entry which is preliminary data.</text>
</comment>
<dbReference type="EMBL" id="WPCR01000002">
    <property type="protein sequence ID" value="NHM13550.1"/>
    <property type="molecule type" value="Genomic_DNA"/>
</dbReference>
<proteinExistence type="predicted"/>
<gene>
    <name evidence="1" type="ORF">GMI68_01975</name>
</gene>